<keyword evidence="3" id="KW-1185">Reference proteome</keyword>
<evidence type="ECO:0000313" key="4">
    <source>
        <dbReference type="Proteomes" id="UP000430404"/>
    </source>
</evidence>
<organism evidence="2 4">
    <name type="scientific">Acinetobacter proteolyticus</name>
    <dbReference type="NCBI Taxonomy" id="1776741"/>
    <lineage>
        <taxon>Bacteria</taxon>
        <taxon>Pseudomonadati</taxon>
        <taxon>Pseudomonadota</taxon>
        <taxon>Gammaproteobacteria</taxon>
        <taxon>Moraxellales</taxon>
        <taxon>Moraxellaceae</taxon>
        <taxon>Acinetobacter</taxon>
    </lineage>
</organism>
<gene>
    <name evidence="2" type="ORF">ACI8B_320012</name>
    <name evidence="1" type="ORF">F993_00580</name>
</gene>
<dbReference type="EMBL" id="APOI01000008">
    <property type="protein sequence ID" value="ENU24342.1"/>
    <property type="molecule type" value="Genomic_DNA"/>
</dbReference>
<dbReference type="EMBL" id="CABWKZ010000026">
    <property type="protein sequence ID" value="VXA57088.1"/>
    <property type="molecule type" value="Genomic_DNA"/>
</dbReference>
<proteinExistence type="predicted"/>
<protein>
    <submittedName>
        <fullName evidence="2">Uncharacterized protein</fullName>
    </submittedName>
</protein>
<evidence type="ECO:0000313" key="3">
    <source>
        <dbReference type="Proteomes" id="UP000013034"/>
    </source>
</evidence>
<name>A0A653KAK3_9GAMM</name>
<dbReference type="AlphaFoldDB" id="A0A653KAK3"/>
<evidence type="ECO:0000313" key="2">
    <source>
        <dbReference type="EMBL" id="VXA57088.1"/>
    </source>
</evidence>
<sequence>MKMDSEGRPYLTQYSEDGFIDCVFRIMNLTENKTSYKFHMTSSFNGEILGLNAEVIKSMEGGLDNDMHLIQKHVYRAGVILSRSGIESDNLLNSLSHLYQLPFKKQHKMREVESFTAIALHQGNLNMREEQVRIKIFGRDDEEQYDLDKDYNESFFNLDLKNGFVYWNEKDESYRESLINGLSE</sequence>
<reference evidence="1 3" key="1">
    <citation type="submission" date="2013-02" db="EMBL/GenBank/DDBJ databases">
        <title>The Genome Sequence of Acinetobacter sp. NIPH 809.</title>
        <authorList>
            <consortium name="The Broad Institute Genome Sequencing Platform"/>
            <consortium name="The Broad Institute Genome Sequencing Center for Infectious Disease"/>
            <person name="Cerqueira G."/>
            <person name="Feldgarden M."/>
            <person name="Courvalin P."/>
            <person name="Perichon B."/>
            <person name="Grillot-Courvalin C."/>
            <person name="Clermont D."/>
            <person name="Rocha E."/>
            <person name="Yoon E.-J."/>
            <person name="Nemec A."/>
            <person name="Walker B."/>
            <person name="Young S.K."/>
            <person name="Zeng Q."/>
            <person name="Gargeya S."/>
            <person name="Fitzgerald M."/>
            <person name="Haas B."/>
            <person name="Abouelleil A."/>
            <person name="Alvarado L."/>
            <person name="Arachchi H.M."/>
            <person name="Berlin A.M."/>
            <person name="Chapman S.B."/>
            <person name="Dewar J."/>
            <person name="Goldberg J."/>
            <person name="Griggs A."/>
            <person name="Gujja S."/>
            <person name="Hansen M."/>
            <person name="Howarth C."/>
            <person name="Imamovic A."/>
            <person name="Larimer J."/>
            <person name="McCowan C."/>
            <person name="Murphy C."/>
            <person name="Neiman D."/>
            <person name="Pearson M."/>
            <person name="Priest M."/>
            <person name="Roberts A."/>
            <person name="Saif S."/>
            <person name="Shea T."/>
            <person name="Sisk P."/>
            <person name="Sykes S."/>
            <person name="Wortman J."/>
            <person name="Nusbaum C."/>
            <person name="Birren B."/>
        </authorList>
    </citation>
    <scope>NUCLEOTIDE SEQUENCE [LARGE SCALE GENOMIC DNA]</scope>
    <source>
        <strain evidence="1 3">NIPH 809</strain>
    </source>
</reference>
<accession>A0A653KAK3</accession>
<dbReference type="Proteomes" id="UP000013034">
    <property type="component" value="Unassembled WGS sequence"/>
</dbReference>
<reference evidence="2 4" key="2">
    <citation type="submission" date="2019-10" db="EMBL/GenBank/DDBJ databases">
        <authorList>
            <person name="Karimi E."/>
        </authorList>
    </citation>
    <scope>NUCLEOTIDE SEQUENCE [LARGE SCALE GENOMIC DNA]</scope>
    <source>
        <strain evidence="2">Acinetobacter sp. 8BE</strain>
    </source>
</reference>
<dbReference type="Proteomes" id="UP000430404">
    <property type="component" value="Unassembled WGS sequence"/>
</dbReference>
<evidence type="ECO:0000313" key="1">
    <source>
        <dbReference type="EMBL" id="ENU24342.1"/>
    </source>
</evidence>
<dbReference type="RefSeq" id="WP_004652614.1">
    <property type="nucleotide sequence ID" value="NZ_KB849179.1"/>
</dbReference>